<evidence type="ECO:0000313" key="1">
    <source>
        <dbReference type="EMBL" id="GFB20243.1"/>
    </source>
</evidence>
<dbReference type="AlphaFoldDB" id="A0A699L166"/>
<name>A0A699L166_TANCI</name>
<accession>A0A699L166</accession>
<reference evidence="1" key="1">
    <citation type="journal article" date="2019" name="Sci. Rep.">
        <title>Draft genome of Tanacetum cinerariifolium, the natural source of mosquito coil.</title>
        <authorList>
            <person name="Yamashiro T."/>
            <person name="Shiraishi A."/>
            <person name="Satake H."/>
            <person name="Nakayama K."/>
        </authorList>
    </citation>
    <scope>NUCLEOTIDE SEQUENCE</scope>
</reference>
<proteinExistence type="predicted"/>
<gene>
    <name evidence="1" type="ORF">Tci_692214</name>
</gene>
<comment type="caution">
    <text evidence="1">The sequence shown here is derived from an EMBL/GenBank/DDBJ whole genome shotgun (WGS) entry which is preliminary data.</text>
</comment>
<organism evidence="1">
    <name type="scientific">Tanacetum cinerariifolium</name>
    <name type="common">Dalmatian daisy</name>
    <name type="synonym">Chrysanthemum cinerariifolium</name>
    <dbReference type="NCBI Taxonomy" id="118510"/>
    <lineage>
        <taxon>Eukaryota</taxon>
        <taxon>Viridiplantae</taxon>
        <taxon>Streptophyta</taxon>
        <taxon>Embryophyta</taxon>
        <taxon>Tracheophyta</taxon>
        <taxon>Spermatophyta</taxon>
        <taxon>Magnoliopsida</taxon>
        <taxon>eudicotyledons</taxon>
        <taxon>Gunneridae</taxon>
        <taxon>Pentapetalae</taxon>
        <taxon>asterids</taxon>
        <taxon>campanulids</taxon>
        <taxon>Asterales</taxon>
        <taxon>Asteraceae</taxon>
        <taxon>Asteroideae</taxon>
        <taxon>Anthemideae</taxon>
        <taxon>Anthemidinae</taxon>
        <taxon>Tanacetum</taxon>
    </lineage>
</organism>
<protein>
    <submittedName>
        <fullName evidence="1">Uncharacterized protein</fullName>
    </submittedName>
</protein>
<sequence>EIYKLITNSLMCDQEYILLPLLNTSSYVPSSNEEVVSLPKDDVGKKSTVEPTCVERGKIDDLGCLYQQIKSTYDYETTNSTNSFNTASPPVNTASDKDGTFHRTYGEWNFSTPITVNATGSSFSHLAAFDDFSKMPNLEDTGIFNDAYDDRDEGTEADYNNLKTMEPKKVTQALDDESWVEAMQEELL</sequence>
<feature type="non-terminal residue" evidence="1">
    <location>
        <position position="1"/>
    </location>
</feature>
<dbReference type="EMBL" id="BKCJ010574356">
    <property type="protein sequence ID" value="GFB20243.1"/>
    <property type="molecule type" value="Genomic_DNA"/>
</dbReference>